<sequence>MSQTATAYKVGQRVAVTQQIPRLQATWNTTVEGTVESFEQRKTGSWYAGAKDDRLWLDRLVIRKDDGEIVVCNLDQFTRVEVK</sequence>
<dbReference type="KEGG" id="pcor:KS4_29710"/>
<organism evidence="1 2">
    <name type="scientific">Poriferisphaera corsica</name>
    <dbReference type="NCBI Taxonomy" id="2528020"/>
    <lineage>
        <taxon>Bacteria</taxon>
        <taxon>Pseudomonadati</taxon>
        <taxon>Planctomycetota</taxon>
        <taxon>Phycisphaerae</taxon>
        <taxon>Phycisphaerales</taxon>
        <taxon>Phycisphaeraceae</taxon>
        <taxon>Poriferisphaera</taxon>
    </lineage>
</organism>
<dbReference type="Proteomes" id="UP000317369">
    <property type="component" value="Chromosome"/>
</dbReference>
<evidence type="ECO:0000313" key="2">
    <source>
        <dbReference type="Proteomes" id="UP000317369"/>
    </source>
</evidence>
<protein>
    <submittedName>
        <fullName evidence="1">Uncharacterized protein</fullName>
    </submittedName>
</protein>
<proteinExistence type="predicted"/>
<dbReference type="OrthoDB" id="279279at2"/>
<name>A0A517YXE1_9BACT</name>
<accession>A0A517YXE1</accession>
<keyword evidence="2" id="KW-1185">Reference proteome</keyword>
<gene>
    <name evidence="1" type="ORF">KS4_29710</name>
</gene>
<evidence type="ECO:0000313" key="1">
    <source>
        <dbReference type="EMBL" id="QDU34895.1"/>
    </source>
</evidence>
<reference evidence="1 2" key="1">
    <citation type="submission" date="2019-02" db="EMBL/GenBank/DDBJ databases">
        <title>Deep-cultivation of Planctomycetes and their phenomic and genomic characterization uncovers novel biology.</title>
        <authorList>
            <person name="Wiegand S."/>
            <person name="Jogler M."/>
            <person name="Boedeker C."/>
            <person name="Pinto D."/>
            <person name="Vollmers J."/>
            <person name="Rivas-Marin E."/>
            <person name="Kohn T."/>
            <person name="Peeters S.H."/>
            <person name="Heuer A."/>
            <person name="Rast P."/>
            <person name="Oberbeckmann S."/>
            <person name="Bunk B."/>
            <person name="Jeske O."/>
            <person name="Meyerdierks A."/>
            <person name="Storesund J.E."/>
            <person name="Kallscheuer N."/>
            <person name="Luecker S."/>
            <person name="Lage O.M."/>
            <person name="Pohl T."/>
            <person name="Merkel B.J."/>
            <person name="Hornburger P."/>
            <person name="Mueller R.-W."/>
            <person name="Bruemmer F."/>
            <person name="Labrenz M."/>
            <person name="Spormann A.M."/>
            <person name="Op den Camp H."/>
            <person name="Overmann J."/>
            <person name="Amann R."/>
            <person name="Jetten M.S.M."/>
            <person name="Mascher T."/>
            <person name="Medema M.H."/>
            <person name="Devos D.P."/>
            <person name="Kaster A.-K."/>
            <person name="Ovreas L."/>
            <person name="Rohde M."/>
            <person name="Galperin M.Y."/>
            <person name="Jogler C."/>
        </authorList>
    </citation>
    <scope>NUCLEOTIDE SEQUENCE [LARGE SCALE GENOMIC DNA]</scope>
    <source>
        <strain evidence="1 2">KS4</strain>
    </source>
</reference>
<dbReference type="EMBL" id="CP036425">
    <property type="protein sequence ID" value="QDU34895.1"/>
    <property type="molecule type" value="Genomic_DNA"/>
</dbReference>
<dbReference type="AlphaFoldDB" id="A0A517YXE1"/>
<dbReference type="RefSeq" id="WP_145079393.1">
    <property type="nucleotide sequence ID" value="NZ_CP036425.1"/>
</dbReference>